<dbReference type="NCBIfam" id="TIGR03177">
    <property type="entry name" value="pilus_cpaB"/>
    <property type="match status" value="1"/>
</dbReference>
<feature type="domain" description="SAF" evidence="2">
    <location>
        <begin position="41"/>
        <end position="102"/>
    </location>
</feature>
<gene>
    <name evidence="3" type="ORF">BFL28_01675</name>
</gene>
<dbReference type="Pfam" id="PF08666">
    <property type="entry name" value="SAF"/>
    <property type="match status" value="1"/>
</dbReference>
<evidence type="ECO:0000313" key="4">
    <source>
        <dbReference type="Proteomes" id="UP000094487"/>
    </source>
</evidence>
<dbReference type="InterPro" id="IPR017592">
    <property type="entry name" value="Pilus_assmbl_Flp-typ_CpaB"/>
</dbReference>
<dbReference type="CDD" id="cd11614">
    <property type="entry name" value="SAF_CpaB_FlgA_like"/>
    <property type="match status" value="1"/>
</dbReference>
<evidence type="ECO:0000256" key="1">
    <source>
        <dbReference type="SAM" id="MobiDB-lite"/>
    </source>
</evidence>
<comment type="caution">
    <text evidence="3">The sequence shown here is derived from an EMBL/GenBank/DDBJ whole genome shotgun (WGS) entry which is preliminary data.</text>
</comment>
<dbReference type="EMBL" id="MDDS01000024">
    <property type="protein sequence ID" value="ODP37713.1"/>
    <property type="molecule type" value="Genomic_DNA"/>
</dbReference>
<dbReference type="AlphaFoldDB" id="A0A1E3LVF4"/>
<reference evidence="3 4" key="1">
    <citation type="submission" date="2016-08" db="EMBL/GenBank/DDBJ databases">
        <title>Draft genome of the agarase producing Sphingomonas sp. MCT13.</title>
        <authorList>
            <person name="D'Andrea M.M."/>
            <person name="Rossolini G.M."/>
            <person name="Thaller M.C."/>
        </authorList>
    </citation>
    <scope>NUCLEOTIDE SEQUENCE [LARGE SCALE GENOMIC DNA]</scope>
    <source>
        <strain evidence="3 4">MCT13</strain>
    </source>
</reference>
<dbReference type="Pfam" id="PF16976">
    <property type="entry name" value="RcpC"/>
    <property type="match status" value="1"/>
</dbReference>
<organism evidence="3 4">
    <name type="scientific">Sphingomonas turrisvirgatae</name>
    <dbReference type="NCBI Taxonomy" id="1888892"/>
    <lineage>
        <taxon>Bacteria</taxon>
        <taxon>Pseudomonadati</taxon>
        <taxon>Pseudomonadota</taxon>
        <taxon>Alphaproteobacteria</taxon>
        <taxon>Sphingomonadales</taxon>
        <taxon>Sphingomonadaceae</taxon>
        <taxon>Sphingomonas</taxon>
    </lineage>
</organism>
<protein>
    <submittedName>
        <fullName evidence="3">Flp pilus assembly protein CpaB</fullName>
    </submittedName>
</protein>
<name>A0A1E3LVF4_9SPHN</name>
<dbReference type="InterPro" id="IPR031571">
    <property type="entry name" value="RcpC_dom"/>
</dbReference>
<accession>A0A1E3LVF4</accession>
<evidence type="ECO:0000313" key="3">
    <source>
        <dbReference type="EMBL" id="ODP37713.1"/>
    </source>
</evidence>
<dbReference type="InterPro" id="IPR013974">
    <property type="entry name" value="SAF"/>
</dbReference>
<feature type="region of interest" description="Disordered" evidence="1">
    <location>
        <begin position="258"/>
        <end position="277"/>
    </location>
</feature>
<keyword evidence="4" id="KW-1185">Reference proteome</keyword>
<dbReference type="Proteomes" id="UP000094487">
    <property type="component" value="Unassembled WGS sequence"/>
</dbReference>
<sequence>MMLIALGTVLGLGLITIGIVRFNNRAMVPQGAVAQPEMKLSRLVTAAKPIERGQLIKASDLKATLVFGAPPAHSIVTPAQAIGRIATVDIQPQQLILSSLVSSDPSAAGLAMLVPVGQRVISIDTTDEIAVGGFLRPGDTVDIEIVLPSEALGGTSGVDRSESHTLLQNIKVLTVGPTLSEADPKAKDADAAAKAAQQKRSLTLAMAPEQVGQLTLARKIGRFFLVLRNPRDEAIVPPGRTTLTGLRNGEAPREAITGAPQAYSPAPRRQPAAQPRPVELIVGGERQIIYSGGR</sequence>
<proteinExistence type="predicted"/>
<dbReference type="STRING" id="1888892.BFL28_01675"/>
<feature type="compositionally biased region" description="Low complexity" evidence="1">
    <location>
        <begin position="259"/>
        <end position="277"/>
    </location>
</feature>
<dbReference type="SMART" id="SM00858">
    <property type="entry name" value="SAF"/>
    <property type="match status" value="1"/>
</dbReference>
<evidence type="ECO:0000259" key="2">
    <source>
        <dbReference type="SMART" id="SM00858"/>
    </source>
</evidence>